<dbReference type="Gene3D" id="3.30.750.24">
    <property type="entry name" value="STAS domain"/>
    <property type="match status" value="1"/>
</dbReference>
<sequence length="293" mass="32355">MTHAEQPLTEKLKSLFAAEVDGLAGWLEAPAREHFGGRHNLLDDAEITDLAYELQELIGELLGAEAPFSTESAQYEALERFFVNLARKVLARGGEIEGLVRYTQALQQQLIAGLAEINQVDFVRSRSVLAFFSGIFVELQLTVFRTYLDQKDETIRAQESELRETATPITEIWSGVVTLPIIGTLDSDRTVMIMDALLNRIAQDHARVVVMDLTGVSSIDSQVSHHLIQMVRSVQLMGAEAILTGIRPEIARALTQLEIDLGNVTTRGNLADGLQHAFHLLGVKVVPMAEGER</sequence>
<dbReference type="CDD" id="cd07041">
    <property type="entry name" value="STAS_RsbR_RsbS_like"/>
    <property type="match status" value="1"/>
</dbReference>
<comment type="caution">
    <text evidence="3">The sequence shown here is derived from an EMBL/GenBank/DDBJ whole genome shotgun (WGS) entry which is preliminary data.</text>
</comment>
<dbReference type="PROSITE" id="PS50801">
    <property type="entry name" value="STAS"/>
    <property type="match status" value="1"/>
</dbReference>
<protein>
    <recommendedName>
        <fullName evidence="2">STAS domain-containing protein</fullName>
    </recommendedName>
</protein>
<evidence type="ECO:0000259" key="2">
    <source>
        <dbReference type="PROSITE" id="PS50801"/>
    </source>
</evidence>
<dbReference type="InterPro" id="IPR036513">
    <property type="entry name" value="STAS_dom_sf"/>
</dbReference>
<dbReference type="InterPro" id="IPR051932">
    <property type="entry name" value="Bact_StressResp_Reg"/>
</dbReference>
<organism evidence="3 4">
    <name type="scientific">Halorhodospira neutriphila</name>
    <dbReference type="NCBI Taxonomy" id="168379"/>
    <lineage>
        <taxon>Bacteria</taxon>
        <taxon>Pseudomonadati</taxon>
        <taxon>Pseudomonadota</taxon>
        <taxon>Gammaproteobacteria</taxon>
        <taxon>Chromatiales</taxon>
        <taxon>Ectothiorhodospiraceae</taxon>
        <taxon>Halorhodospira</taxon>
    </lineage>
</organism>
<dbReference type="InterPro" id="IPR002645">
    <property type="entry name" value="STAS_dom"/>
</dbReference>
<dbReference type="PANTHER" id="PTHR33745:SF3">
    <property type="entry name" value="RSBT CO-ANTAGONIST PROTEIN RSBRC"/>
    <property type="match status" value="1"/>
</dbReference>
<dbReference type="Proteomes" id="UP000738126">
    <property type="component" value="Unassembled WGS sequence"/>
</dbReference>
<gene>
    <name evidence="3" type="ORF">CKO13_04735</name>
</gene>
<dbReference type="EMBL" id="NRSH01000036">
    <property type="protein sequence ID" value="MBK1726340.1"/>
    <property type="molecule type" value="Genomic_DNA"/>
</dbReference>
<accession>A0ABS1E6H3</accession>
<evidence type="ECO:0000313" key="3">
    <source>
        <dbReference type="EMBL" id="MBK1726340.1"/>
    </source>
</evidence>
<dbReference type="RefSeq" id="WP_200257372.1">
    <property type="nucleotide sequence ID" value="NZ_NRSH01000036.1"/>
</dbReference>
<keyword evidence="4" id="KW-1185">Reference proteome</keyword>
<dbReference type="Pfam" id="PF01740">
    <property type="entry name" value="STAS"/>
    <property type="match status" value="1"/>
</dbReference>
<dbReference type="PANTHER" id="PTHR33745">
    <property type="entry name" value="RSBT ANTAGONIST PROTEIN RSBS-RELATED"/>
    <property type="match status" value="1"/>
</dbReference>
<reference evidence="3 4" key="1">
    <citation type="journal article" date="2020" name="Microorganisms">
        <title>Osmotic Adaptation and Compatible Solute Biosynthesis of Phototrophic Bacteria as Revealed from Genome Analyses.</title>
        <authorList>
            <person name="Imhoff J.F."/>
            <person name="Rahn T."/>
            <person name="Kunzel S."/>
            <person name="Keller A."/>
            <person name="Neulinger S.C."/>
        </authorList>
    </citation>
    <scope>NUCLEOTIDE SEQUENCE [LARGE SCALE GENOMIC DNA]</scope>
    <source>
        <strain evidence="3 4">DSM 15116</strain>
    </source>
</reference>
<name>A0ABS1E6H3_9GAMM</name>
<keyword evidence="1" id="KW-0597">Phosphoprotein</keyword>
<feature type="domain" description="STAS" evidence="2">
    <location>
        <begin position="166"/>
        <end position="277"/>
    </location>
</feature>
<evidence type="ECO:0000256" key="1">
    <source>
        <dbReference type="ARBA" id="ARBA00022553"/>
    </source>
</evidence>
<evidence type="ECO:0000313" key="4">
    <source>
        <dbReference type="Proteomes" id="UP000738126"/>
    </source>
</evidence>
<proteinExistence type="predicted"/>
<dbReference type="SUPFAM" id="SSF52091">
    <property type="entry name" value="SpoIIaa-like"/>
    <property type="match status" value="1"/>
</dbReference>